<evidence type="ECO:0000256" key="11">
    <source>
        <dbReference type="ARBA" id="ARBA00023015"/>
    </source>
</evidence>
<dbReference type="GO" id="GO:0000077">
    <property type="term" value="P:DNA damage checkpoint signaling"/>
    <property type="evidence" value="ECO:0007669"/>
    <property type="project" value="TreeGrafter"/>
</dbReference>
<dbReference type="FunFam" id="2.30.30.140:FF:000021">
    <property type="entry name" value="Tumor suppressor p53-binding protein 1"/>
    <property type="match status" value="1"/>
</dbReference>
<dbReference type="InterPro" id="IPR015125">
    <property type="entry name" value="53-BP1_Tudor"/>
</dbReference>
<dbReference type="GO" id="GO:0006303">
    <property type="term" value="P:double-strand break repair via nonhomologous end joining"/>
    <property type="evidence" value="ECO:0007669"/>
    <property type="project" value="UniProtKB-ARBA"/>
</dbReference>
<dbReference type="GO" id="GO:0045830">
    <property type="term" value="P:positive regulation of isotype switching"/>
    <property type="evidence" value="ECO:0007669"/>
    <property type="project" value="UniProtKB-ARBA"/>
</dbReference>
<evidence type="ECO:0000256" key="16">
    <source>
        <dbReference type="ARBA" id="ARBA00023242"/>
    </source>
</evidence>
<dbReference type="GO" id="GO:2000042">
    <property type="term" value="P:negative regulation of double-strand break repair via homologous recombination"/>
    <property type="evidence" value="ECO:0007669"/>
    <property type="project" value="UniProtKB-ARBA"/>
</dbReference>
<evidence type="ECO:0000256" key="14">
    <source>
        <dbReference type="ARBA" id="ARBA00023163"/>
    </source>
</evidence>
<dbReference type="Gene3D" id="2.30.30.30">
    <property type="match status" value="1"/>
</dbReference>
<dbReference type="GO" id="GO:0000776">
    <property type="term" value="C:kinetochore"/>
    <property type="evidence" value="ECO:0007669"/>
    <property type="project" value="UniProtKB-KW"/>
</dbReference>
<keyword evidence="22" id="KW-1185">Reference proteome</keyword>
<dbReference type="GO" id="GO:0003677">
    <property type="term" value="F:DNA binding"/>
    <property type="evidence" value="ECO:0007669"/>
    <property type="project" value="UniProtKB-KW"/>
</dbReference>
<keyword evidence="9" id="KW-0995">Kinetochore</keyword>
<proteinExistence type="predicted"/>
<dbReference type="InterPro" id="IPR047249">
    <property type="entry name" value="BRCT_p53bp1-like_rpt1"/>
</dbReference>
<dbReference type="InterPro" id="IPR014722">
    <property type="entry name" value="Rib_uL2_dom2"/>
</dbReference>
<evidence type="ECO:0000256" key="5">
    <source>
        <dbReference type="ARBA" id="ARBA00022499"/>
    </source>
</evidence>
<feature type="compositionally biased region" description="Basic and acidic residues" evidence="19">
    <location>
        <begin position="647"/>
        <end position="657"/>
    </location>
</feature>
<evidence type="ECO:0000256" key="7">
    <source>
        <dbReference type="ARBA" id="ARBA00022737"/>
    </source>
</evidence>
<dbReference type="GeneTree" id="ENSGT00390000011891"/>
<keyword evidence="14" id="KW-0804">Transcription</keyword>
<keyword evidence="15" id="KW-0234">DNA repair</keyword>
<evidence type="ECO:0000256" key="19">
    <source>
        <dbReference type="SAM" id="MobiDB-lite"/>
    </source>
</evidence>
<keyword evidence="3" id="KW-0158">Chromosome</keyword>
<keyword evidence="6" id="KW-0597">Phosphoprotein</keyword>
<feature type="compositionally biased region" description="Low complexity" evidence="19">
    <location>
        <begin position="223"/>
        <end position="232"/>
    </location>
</feature>
<dbReference type="GO" id="GO:0140005">
    <property type="term" value="F:histone H4K20me2 reader activity"/>
    <property type="evidence" value="ECO:0007669"/>
    <property type="project" value="UniProtKB-ARBA"/>
</dbReference>
<evidence type="ECO:0000256" key="13">
    <source>
        <dbReference type="ARBA" id="ARBA00023159"/>
    </source>
</evidence>
<name>A0A3Q3FS99_9LABR</name>
<dbReference type="CDD" id="cd17745">
    <property type="entry name" value="BRCT_p53bp1_rpt1"/>
    <property type="match status" value="1"/>
</dbReference>
<dbReference type="GO" id="GO:0016604">
    <property type="term" value="C:nuclear body"/>
    <property type="evidence" value="ECO:0007669"/>
    <property type="project" value="UniProtKB-ARBA"/>
</dbReference>
<evidence type="ECO:0000256" key="10">
    <source>
        <dbReference type="ARBA" id="ARBA00022843"/>
    </source>
</evidence>
<evidence type="ECO:0000256" key="2">
    <source>
        <dbReference type="ARBA" id="ARBA00004629"/>
    </source>
</evidence>
<dbReference type="PANTHER" id="PTHR15321">
    <property type="entry name" value="TUMOR SUPPRESSOR P53-BINDING PROTEIN 1"/>
    <property type="match status" value="1"/>
</dbReference>
<evidence type="ECO:0000256" key="1">
    <source>
        <dbReference type="ARBA" id="ARBA00004123"/>
    </source>
</evidence>
<feature type="compositionally biased region" description="Low complexity" evidence="19">
    <location>
        <begin position="401"/>
        <end position="411"/>
    </location>
</feature>
<dbReference type="FunFam" id="2.30.30.30:FF:000019">
    <property type="entry name" value="Tumor suppressor p53-binding protein 1"/>
    <property type="match status" value="1"/>
</dbReference>
<evidence type="ECO:0000256" key="12">
    <source>
        <dbReference type="ARBA" id="ARBA00023125"/>
    </source>
</evidence>
<dbReference type="Ensembl" id="ENSLBET00000022985.1">
    <property type="protein sequence ID" value="ENSLBEP00000021818.1"/>
    <property type="gene ID" value="ENSLBEG00000016503.1"/>
</dbReference>
<dbReference type="SUPFAM" id="SSF63748">
    <property type="entry name" value="Tudor/PWWP/MBT"/>
    <property type="match status" value="2"/>
</dbReference>
<feature type="region of interest" description="Disordered" evidence="19">
    <location>
        <begin position="645"/>
        <end position="664"/>
    </location>
</feature>
<keyword evidence="12" id="KW-0238">DNA-binding</keyword>
<keyword evidence="10" id="KW-0832">Ubl conjugation</keyword>
<keyword evidence="11" id="KW-0805">Transcription regulation</keyword>
<keyword evidence="7" id="KW-0677">Repeat</keyword>
<accession>A0A3Q3FS99</accession>
<protein>
    <recommendedName>
        <fullName evidence="18">TP53-binding protein 1</fullName>
    </recommendedName>
</protein>
<evidence type="ECO:0000313" key="21">
    <source>
        <dbReference type="Ensembl" id="ENSLBEP00000021818.1"/>
    </source>
</evidence>
<evidence type="ECO:0000256" key="15">
    <source>
        <dbReference type="ARBA" id="ARBA00023204"/>
    </source>
</evidence>
<dbReference type="GO" id="GO:0035861">
    <property type="term" value="C:site of double-strand break"/>
    <property type="evidence" value="ECO:0007669"/>
    <property type="project" value="UniProtKB-ARBA"/>
</dbReference>
<keyword evidence="16" id="KW-0539">Nucleus</keyword>
<keyword evidence="4" id="KW-0488">Methylation</keyword>
<evidence type="ECO:0000259" key="20">
    <source>
        <dbReference type="PROSITE" id="PS50172"/>
    </source>
</evidence>
<dbReference type="InterPro" id="IPR036420">
    <property type="entry name" value="BRCT_dom_sf"/>
</dbReference>
<dbReference type="PROSITE" id="PS50172">
    <property type="entry name" value="BRCT"/>
    <property type="match status" value="1"/>
</dbReference>
<organism evidence="21 22">
    <name type="scientific">Labrus bergylta</name>
    <name type="common">ballan wrasse</name>
    <dbReference type="NCBI Taxonomy" id="56723"/>
    <lineage>
        <taxon>Eukaryota</taxon>
        <taxon>Metazoa</taxon>
        <taxon>Chordata</taxon>
        <taxon>Craniata</taxon>
        <taxon>Vertebrata</taxon>
        <taxon>Euteleostomi</taxon>
        <taxon>Actinopterygii</taxon>
        <taxon>Neopterygii</taxon>
        <taxon>Teleostei</taxon>
        <taxon>Neoteleostei</taxon>
        <taxon>Acanthomorphata</taxon>
        <taxon>Eupercaria</taxon>
        <taxon>Labriformes</taxon>
        <taxon>Labridae</taxon>
        <taxon>Labrus</taxon>
    </lineage>
</organism>
<comment type="subcellular location">
    <subcellularLocation>
        <location evidence="2">Chromosome</location>
        <location evidence="2">Centromere</location>
        <location evidence="2">Kinetochore</location>
    </subcellularLocation>
    <subcellularLocation>
        <location evidence="1">Nucleus</location>
    </subcellularLocation>
</comment>
<evidence type="ECO:0000256" key="17">
    <source>
        <dbReference type="ARBA" id="ARBA00023328"/>
    </source>
</evidence>
<evidence type="ECO:0000256" key="9">
    <source>
        <dbReference type="ARBA" id="ARBA00022838"/>
    </source>
</evidence>
<keyword evidence="17" id="KW-0137">Centromere</keyword>
<dbReference type="Gene3D" id="3.40.50.10190">
    <property type="entry name" value="BRCT domain"/>
    <property type="match status" value="1"/>
</dbReference>
<dbReference type="InterPro" id="IPR001357">
    <property type="entry name" value="BRCT_dom"/>
</dbReference>
<dbReference type="Proteomes" id="UP000261660">
    <property type="component" value="Unplaced"/>
</dbReference>
<dbReference type="Gene3D" id="2.30.30.140">
    <property type="match status" value="1"/>
</dbReference>
<feature type="region of interest" description="Disordered" evidence="19">
    <location>
        <begin position="151"/>
        <end position="241"/>
    </location>
</feature>
<dbReference type="CDD" id="cd20383">
    <property type="entry name" value="Tudor_53BP1"/>
    <property type="match status" value="1"/>
</dbReference>
<feature type="domain" description="BRCT" evidence="20">
    <location>
        <begin position="508"/>
        <end position="600"/>
    </location>
</feature>
<keyword evidence="13" id="KW-0010">Activator</keyword>
<dbReference type="SMART" id="SM00292">
    <property type="entry name" value="BRCT"/>
    <property type="match status" value="1"/>
</dbReference>
<feature type="region of interest" description="Disordered" evidence="19">
    <location>
        <begin position="477"/>
        <end position="501"/>
    </location>
</feature>
<feature type="compositionally biased region" description="Pro residues" evidence="19">
    <location>
        <begin position="213"/>
        <end position="222"/>
    </location>
</feature>
<dbReference type="FunFam" id="3.40.50.10190:FF:000003">
    <property type="entry name" value="Tumor suppressor p53-binding protein 1"/>
    <property type="match status" value="1"/>
</dbReference>
<reference evidence="21" key="1">
    <citation type="submission" date="2025-08" db="UniProtKB">
        <authorList>
            <consortium name="Ensembl"/>
        </authorList>
    </citation>
    <scope>IDENTIFICATION</scope>
</reference>
<dbReference type="GO" id="GO:0045944">
    <property type="term" value="P:positive regulation of transcription by RNA polymerase II"/>
    <property type="evidence" value="ECO:0007669"/>
    <property type="project" value="TreeGrafter"/>
</dbReference>
<evidence type="ECO:0000256" key="3">
    <source>
        <dbReference type="ARBA" id="ARBA00022454"/>
    </source>
</evidence>
<evidence type="ECO:0000256" key="4">
    <source>
        <dbReference type="ARBA" id="ARBA00022481"/>
    </source>
</evidence>
<dbReference type="SUPFAM" id="SSF52113">
    <property type="entry name" value="BRCT domain"/>
    <property type="match status" value="1"/>
</dbReference>
<sequence>MTSKSQDGSAPKRRILASRTLSGNSYSARPLVGTCVCSTFSLFLTGRISVSIPQENHRPLRTTITRIITDVYYEDGKEVDRKVSQEREEPVVDCQVLDSDISPCRTGSSSLTSGDLADISSLSSKASSLQQSSGGTSSSCGFIRSDFILPRRGHRGHRGQGSALTADRGYQWPRVLTPPTPRGRARRGRPPSRSSLAQKASLMASSSEDEPPPRPPVSPSDPSPSRSDSLRSSPEETGSAGSSFVGLRVVAKWSSNGYFYSGRIIMDAGDAKFRLRFDDGYECEVAGKDILLCDPIPMETEVTALLEDQYFSVGVVKDYKSEGEELWYSVERDAQRQWYNRTSIILSLDQGNKLKEQHSLGPYTPSTPLTKASDISLDNLVEGKRRRRGGPGGENTPHRCSSSSPSTPGPSGKRKLLSSEDSRTPSKRGRRGAGARTGTEPRPLETQNYDRTHGPLPLNASLFQGFAFMLTASSENDRLTNRNDSEEEEGEEDAEDWSGFGSHVEDCNNVVVCVTDYVQTGPYNKTYTESQLQAGGGFVLPDFNEEQCKAAYQSLLIADQHCRTRKYILCVASGVPCVSHIWVRDCCKENKLLNYRNYLLPAGAGSDGTIIEWHPRCSPFRCLRVLLVFGQQVDLWSHLISLGGGSSERHVQTDKENASGTPNT</sequence>
<dbReference type="Pfam" id="PF09038">
    <property type="entry name" value="53-BP1_Tudor"/>
    <property type="match status" value="1"/>
</dbReference>
<feature type="region of interest" description="Disordered" evidence="19">
    <location>
        <begin position="356"/>
        <end position="456"/>
    </location>
</feature>
<keyword evidence="8" id="KW-0227">DNA damage</keyword>
<evidence type="ECO:0000256" key="8">
    <source>
        <dbReference type="ARBA" id="ARBA00022763"/>
    </source>
</evidence>
<evidence type="ECO:0000313" key="22">
    <source>
        <dbReference type="Proteomes" id="UP000261660"/>
    </source>
</evidence>
<reference evidence="21" key="2">
    <citation type="submission" date="2025-09" db="UniProtKB">
        <authorList>
            <consortium name="Ensembl"/>
        </authorList>
    </citation>
    <scope>IDENTIFICATION</scope>
</reference>
<evidence type="ECO:0000256" key="6">
    <source>
        <dbReference type="ARBA" id="ARBA00022553"/>
    </source>
</evidence>
<keyword evidence="5" id="KW-1017">Isopeptide bond</keyword>
<dbReference type="GO" id="GO:0042393">
    <property type="term" value="F:histone binding"/>
    <property type="evidence" value="ECO:0007669"/>
    <property type="project" value="TreeGrafter"/>
</dbReference>
<dbReference type="AlphaFoldDB" id="A0A3Q3FS99"/>
<dbReference type="PANTHER" id="PTHR15321:SF3">
    <property type="entry name" value="TP53-BINDING PROTEIN 1"/>
    <property type="match status" value="1"/>
</dbReference>
<dbReference type="InterPro" id="IPR047252">
    <property type="entry name" value="TP53BP1-like"/>
</dbReference>
<evidence type="ECO:0000256" key="18">
    <source>
        <dbReference type="ARBA" id="ARBA00073180"/>
    </source>
</evidence>
<feature type="compositionally biased region" description="Acidic residues" evidence="19">
    <location>
        <begin position="485"/>
        <end position="496"/>
    </location>
</feature>